<comment type="caution">
    <text evidence="2">The sequence shown here is derived from an EMBL/GenBank/DDBJ whole genome shotgun (WGS) entry which is preliminary data.</text>
</comment>
<evidence type="ECO:0000313" key="2">
    <source>
        <dbReference type="EMBL" id="KAL0470943.1"/>
    </source>
</evidence>
<feature type="region of interest" description="Disordered" evidence="1">
    <location>
        <begin position="1"/>
        <end position="55"/>
    </location>
</feature>
<feature type="compositionally biased region" description="Low complexity" evidence="1">
    <location>
        <begin position="200"/>
        <end position="209"/>
    </location>
</feature>
<evidence type="ECO:0000313" key="3">
    <source>
        <dbReference type="Proteomes" id="UP001451303"/>
    </source>
</evidence>
<protein>
    <recommendedName>
        <fullName evidence="4">SWIM-type domain-containing protein</fullName>
    </recommendedName>
</protein>
<gene>
    <name evidence="2" type="ORF">QR685DRAFT_597475</name>
</gene>
<evidence type="ECO:0008006" key="4">
    <source>
        <dbReference type="Google" id="ProtNLM"/>
    </source>
</evidence>
<feature type="compositionally biased region" description="Pro residues" evidence="1">
    <location>
        <begin position="13"/>
        <end position="27"/>
    </location>
</feature>
<feature type="region of interest" description="Disordered" evidence="1">
    <location>
        <begin position="200"/>
        <end position="293"/>
    </location>
</feature>
<organism evidence="2 3">
    <name type="scientific">Neurospora intermedia</name>
    <dbReference type="NCBI Taxonomy" id="5142"/>
    <lineage>
        <taxon>Eukaryota</taxon>
        <taxon>Fungi</taxon>
        <taxon>Dikarya</taxon>
        <taxon>Ascomycota</taxon>
        <taxon>Pezizomycotina</taxon>
        <taxon>Sordariomycetes</taxon>
        <taxon>Sordariomycetidae</taxon>
        <taxon>Sordariales</taxon>
        <taxon>Sordariaceae</taxon>
        <taxon>Neurospora</taxon>
    </lineage>
</organism>
<sequence>MASHDKHHHGHPDPNPNLLHPPGPVSPLQPQEEAKSSSPPSHSPPTSTTPALLHLPTSRQFLTSLITAISNIPLLDDEPPTQIHKPAPAPGPGSKPQSKAKAADVPPATEETETAIRRKRLLQILKEEGDERKEAKDDVIIGKKNKIKIPAGGQVNPLKLVPPEYRHLIITLHVLFPGVVLPGLEVLERGLVERVVLRSASSGGNTSASGGSGAGSGDNQKEYGAQTMGEVKKEEEEEEEEHSSGRGNEGGGQENEEDLDVIMGEDGGEDDDGDFNSNQKANLNGSHHHPKPIQHTPSFYLVRSSQFLNVHHPKRKRKYPSSNLSGLYGDAVDTEGTPWGVGGGEVDRERDYRIQRYMVSLEAWNCTCAAFAFACVSEPDAGDDAKETGGGEELQERKRERDNKGSAGWTFGGMTLFNARDHSSVPPVCKHLLACLLADKWTRALGRYVTERMVSREEMAGIVANV</sequence>
<feature type="compositionally biased region" description="Low complexity" evidence="1">
    <location>
        <begin position="36"/>
        <end position="55"/>
    </location>
</feature>
<evidence type="ECO:0000256" key="1">
    <source>
        <dbReference type="SAM" id="MobiDB-lite"/>
    </source>
</evidence>
<feature type="compositionally biased region" description="Basic and acidic residues" evidence="1">
    <location>
        <begin position="383"/>
        <end position="404"/>
    </location>
</feature>
<feature type="compositionally biased region" description="Polar residues" evidence="1">
    <location>
        <begin position="275"/>
        <end position="285"/>
    </location>
</feature>
<reference evidence="2 3" key="1">
    <citation type="submission" date="2023-09" db="EMBL/GenBank/DDBJ databases">
        <title>Multi-omics analysis of a traditional fermented food reveals byproduct-associated fungal strains for waste-to-food upcycling.</title>
        <authorList>
            <consortium name="Lawrence Berkeley National Laboratory"/>
            <person name="Rekdal V.M."/>
            <person name="Villalobos-Escobedo J.M."/>
            <person name="Rodriguez-Valeron N."/>
            <person name="Garcia M.O."/>
            <person name="Vasquez D.P."/>
            <person name="Damayanti I."/>
            <person name="Sorensen P.M."/>
            <person name="Baidoo E.E."/>
            <person name="De Carvalho A.C."/>
            <person name="Riley R."/>
            <person name="Lipzen A."/>
            <person name="He G."/>
            <person name="Yan M."/>
            <person name="Haridas S."/>
            <person name="Daum C."/>
            <person name="Yoshinaga Y."/>
            <person name="Ng V."/>
            <person name="Grigoriev I.V."/>
            <person name="Munk R."/>
            <person name="Nuraida L."/>
            <person name="Wijaya C.H."/>
            <person name="Morales P.-C."/>
            <person name="Keasling J.D."/>
        </authorList>
    </citation>
    <scope>NUCLEOTIDE SEQUENCE [LARGE SCALE GENOMIC DNA]</scope>
    <source>
        <strain evidence="2 3">FGSC 2613</strain>
    </source>
</reference>
<accession>A0ABR3DGE3</accession>
<feature type="compositionally biased region" description="Basic residues" evidence="1">
    <location>
        <begin position="1"/>
        <end position="10"/>
    </location>
</feature>
<proteinExistence type="predicted"/>
<dbReference type="Proteomes" id="UP001451303">
    <property type="component" value="Unassembled WGS sequence"/>
</dbReference>
<feature type="region of interest" description="Disordered" evidence="1">
    <location>
        <begin position="76"/>
        <end position="114"/>
    </location>
</feature>
<dbReference type="EMBL" id="JAVLET010000004">
    <property type="protein sequence ID" value="KAL0470943.1"/>
    <property type="molecule type" value="Genomic_DNA"/>
</dbReference>
<feature type="region of interest" description="Disordered" evidence="1">
    <location>
        <begin position="381"/>
        <end position="406"/>
    </location>
</feature>
<keyword evidence="3" id="KW-1185">Reference proteome</keyword>
<name>A0ABR3DGE3_NEUIN</name>